<evidence type="ECO:0000256" key="1">
    <source>
        <dbReference type="ARBA" id="ARBA00004651"/>
    </source>
</evidence>
<keyword evidence="8" id="KW-1185">Reference proteome</keyword>
<sequence>QLKMCISSSPSTSSPDFITLSNGNLEILNSPNTNNYEILERLMDLFELVYESVENFNKFYAFALIVDMFIGLINALATVYQINRVTYESSRASWEDTVFVLIKIPMHCVYVLRLFYLINLGETMTTEGLGVLRSLQRTNTASILSGGAGGGVLLAKIQMLVTRVSLNPPSVSPGNYFRLSRRLLASVVSLLATYFIVLTELREEDEGRSLIRSLLKNSCVNNSNK</sequence>
<dbReference type="Pfam" id="PF08395">
    <property type="entry name" value="7tm_7"/>
    <property type="match status" value="1"/>
</dbReference>
<accession>A0A226E2C9</accession>
<feature type="transmembrane region" description="Helical" evidence="6">
    <location>
        <begin position="100"/>
        <end position="120"/>
    </location>
</feature>
<dbReference type="GO" id="GO:0005886">
    <property type="term" value="C:plasma membrane"/>
    <property type="evidence" value="ECO:0007669"/>
    <property type="project" value="UniProtKB-SubCell"/>
</dbReference>
<keyword evidence="2" id="KW-1003">Cell membrane</keyword>
<gene>
    <name evidence="7" type="ORF">Fcan01_13030</name>
</gene>
<reference evidence="7 8" key="1">
    <citation type="submission" date="2015-12" db="EMBL/GenBank/DDBJ databases">
        <title>The genome of Folsomia candida.</title>
        <authorList>
            <person name="Faddeeva A."/>
            <person name="Derks M.F."/>
            <person name="Anvar Y."/>
            <person name="Smit S."/>
            <person name="Van Straalen N."/>
            <person name="Roelofs D."/>
        </authorList>
    </citation>
    <scope>NUCLEOTIDE SEQUENCE [LARGE SCALE GENOMIC DNA]</scope>
    <source>
        <strain evidence="7 8">VU population</strain>
        <tissue evidence="7">Whole body</tissue>
    </source>
</reference>
<organism evidence="7 8">
    <name type="scientific">Folsomia candida</name>
    <name type="common">Springtail</name>
    <dbReference type="NCBI Taxonomy" id="158441"/>
    <lineage>
        <taxon>Eukaryota</taxon>
        <taxon>Metazoa</taxon>
        <taxon>Ecdysozoa</taxon>
        <taxon>Arthropoda</taxon>
        <taxon>Hexapoda</taxon>
        <taxon>Collembola</taxon>
        <taxon>Entomobryomorpha</taxon>
        <taxon>Isotomoidea</taxon>
        <taxon>Isotomidae</taxon>
        <taxon>Proisotominae</taxon>
        <taxon>Folsomia</taxon>
    </lineage>
</organism>
<evidence type="ECO:0000313" key="7">
    <source>
        <dbReference type="EMBL" id="OXA51723.1"/>
    </source>
</evidence>
<keyword evidence="4 6" id="KW-1133">Transmembrane helix</keyword>
<protein>
    <submittedName>
        <fullName evidence="7">Gustatory and odorant receptor 22</fullName>
    </submittedName>
</protein>
<comment type="subcellular location">
    <subcellularLocation>
        <location evidence="1">Cell membrane</location>
        <topology evidence="1">Multi-pass membrane protein</topology>
    </subcellularLocation>
</comment>
<feature type="transmembrane region" description="Helical" evidence="6">
    <location>
        <begin position="181"/>
        <end position="201"/>
    </location>
</feature>
<dbReference type="EMBL" id="LNIX01000007">
    <property type="protein sequence ID" value="OXA51723.1"/>
    <property type="molecule type" value="Genomic_DNA"/>
</dbReference>
<evidence type="ECO:0000256" key="6">
    <source>
        <dbReference type="SAM" id="Phobius"/>
    </source>
</evidence>
<feature type="transmembrane region" description="Helical" evidence="6">
    <location>
        <begin position="141"/>
        <end position="161"/>
    </location>
</feature>
<dbReference type="AlphaFoldDB" id="A0A226E2C9"/>
<dbReference type="Proteomes" id="UP000198287">
    <property type="component" value="Unassembled WGS sequence"/>
</dbReference>
<keyword evidence="3 6" id="KW-0812">Transmembrane</keyword>
<proteinExistence type="predicted"/>
<comment type="caution">
    <text evidence="7">The sequence shown here is derived from an EMBL/GenBank/DDBJ whole genome shotgun (WGS) entry which is preliminary data.</text>
</comment>
<feature type="non-terminal residue" evidence="7">
    <location>
        <position position="1"/>
    </location>
</feature>
<dbReference type="GO" id="GO:0050909">
    <property type="term" value="P:sensory perception of taste"/>
    <property type="evidence" value="ECO:0007669"/>
    <property type="project" value="InterPro"/>
</dbReference>
<evidence type="ECO:0000256" key="2">
    <source>
        <dbReference type="ARBA" id="ARBA00022475"/>
    </source>
</evidence>
<evidence type="ECO:0000313" key="8">
    <source>
        <dbReference type="Proteomes" id="UP000198287"/>
    </source>
</evidence>
<evidence type="ECO:0000256" key="5">
    <source>
        <dbReference type="ARBA" id="ARBA00023136"/>
    </source>
</evidence>
<name>A0A226E2C9_FOLCA</name>
<evidence type="ECO:0000256" key="3">
    <source>
        <dbReference type="ARBA" id="ARBA00022692"/>
    </source>
</evidence>
<dbReference type="InterPro" id="IPR013604">
    <property type="entry name" value="7TM_chemorcpt"/>
</dbReference>
<keyword evidence="7" id="KW-0675">Receptor</keyword>
<evidence type="ECO:0000256" key="4">
    <source>
        <dbReference type="ARBA" id="ARBA00022989"/>
    </source>
</evidence>
<feature type="transmembrane region" description="Helical" evidence="6">
    <location>
        <begin position="59"/>
        <end position="80"/>
    </location>
</feature>
<keyword evidence="5 6" id="KW-0472">Membrane</keyword>